<comment type="caution">
    <text evidence="2">The sequence shown here is derived from an EMBL/GenBank/DDBJ whole genome shotgun (WGS) entry which is preliminary data.</text>
</comment>
<dbReference type="Gene3D" id="1.10.3210.10">
    <property type="entry name" value="Hypothetical protein af1432"/>
    <property type="match status" value="1"/>
</dbReference>
<accession>A0A644XGC8</accession>
<reference evidence="2" key="1">
    <citation type="submission" date="2019-08" db="EMBL/GenBank/DDBJ databases">
        <authorList>
            <person name="Kucharzyk K."/>
            <person name="Murdoch R.W."/>
            <person name="Higgins S."/>
            <person name="Loffler F."/>
        </authorList>
    </citation>
    <scope>NUCLEOTIDE SEQUENCE</scope>
</reference>
<dbReference type="EMBL" id="VSSQ01002420">
    <property type="protein sequence ID" value="MPM15296.1"/>
    <property type="molecule type" value="Genomic_DNA"/>
</dbReference>
<gene>
    <name evidence="2" type="ORF">SDC9_61664</name>
</gene>
<proteinExistence type="predicted"/>
<organism evidence="2">
    <name type="scientific">bioreactor metagenome</name>
    <dbReference type="NCBI Taxonomy" id="1076179"/>
    <lineage>
        <taxon>unclassified sequences</taxon>
        <taxon>metagenomes</taxon>
        <taxon>ecological metagenomes</taxon>
    </lineage>
</organism>
<sequence length="55" mass="6337">MITSNRVYRKAHTHDYACDELGANAGTQFDPLLVRVFLDHEHELSDLVHRNIFGI</sequence>
<evidence type="ECO:0000259" key="1">
    <source>
        <dbReference type="PROSITE" id="PS51832"/>
    </source>
</evidence>
<dbReference type="AlphaFoldDB" id="A0A644XGC8"/>
<protein>
    <recommendedName>
        <fullName evidence="1">HD-GYP domain-containing protein</fullName>
    </recommendedName>
</protein>
<name>A0A644XGC8_9ZZZZ</name>
<dbReference type="PROSITE" id="PS51832">
    <property type="entry name" value="HD_GYP"/>
    <property type="match status" value="1"/>
</dbReference>
<dbReference type="SUPFAM" id="SSF109604">
    <property type="entry name" value="HD-domain/PDEase-like"/>
    <property type="match status" value="1"/>
</dbReference>
<dbReference type="InterPro" id="IPR037522">
    <property type="entry name" value="HD_GYP_dom"/>
</dbReference>
<evidence type="ECO:0000313" key="2">
    <source>
        <dbReference type="EMBL" id="MPM15296.1"/>
    </source>
</evidence>
<feature type="domain" description="HD-GYP" evidence="1">
    <location>
        <begin position="1"/>
        <end position="53"/>
    </location>
</feature>